<dbReference type="NCBIfam" id="NF002459">
    <property type="entry name" value="PRK01655.1"/>
    <property type="match status" value="1"/>
</dbReference>
<dbReference type="AlphaFoldDB" id="A0A7X2D0Y5"/>
<accession>A0A7X2D0Y5</accession>
<reference evidence="4 5" key="1">
    <citation type="submission" date="2019-10" db="EMBL/GenBank/DDBJ databases">
        <authorList>
            <person name="Dong K."/>
        </authorList>
    </citation>
    <scope>NUCLEOTIDE SEQUENCE [LARGE SCALE GENOMIC DNA]</scope>
    <source>
        <strain evidence="4 5">DSM 28960</strain>
    </source>
</reference>
<dbReference type="RefSeq" id="WP_153496598.1">
    <property type="nucleotide sequence ID" value="NZ_CBCRWP010000011.1"/>
</dbReference>
<protein>
    <submittedName>
        <fullName evidence="4">Spx/MgsR family RNA polymerase-binding regulatory protein</fullName>
    </submittedName>
</protein>
<dbReference type="SUPFAM" id="SSF52833">
    <property type="entry name" value="Thioredoxin-like"/>
    <property type="match status" value="1"/>
</dbReference>
<evidence type="ECO:0000313" key="4">
    <source>
        <dbReference type="EMBL" id="MQW39936.1"/>
    </source>
</evidence>
<dbReference type="InterPro" id="IPR006660">
    <property type="entry name" value="Arsenate_reductase-like"/>
</dbReference>
<gene>
    <name evidence="4" type="ORF">GHI93_08350</name>
</gene>
<keyword evidence="1" id="KW-1015">Disulfide bond</keyword>
<dbReference type="PANTHER" id="PTHR30041">
    <property type="entry name" value="ARSENATE REDUCTASE"/>
    <property type="match status" value="1"/>
</dbReference>
<evidence type="ECO:0000313" key="5">
    <source>
        <dbReference type="Proteomes" id="UP000439550"/>
    </source>
</evidence>
<name>A0A7X2D0Y5_9LACT</name>
<dbReference type="EMBL" id="WITJ01000010">
    <property type="protein sequence ID" value="MQW39936.1"/>
    <property type="molecule type" value="Genomic_DNA"/>
</dbReference>
<keyword evidence="5" id="KW-1185">Reference proteome</keyword>
<comment type="caution">
    <text evidence="4">The sequence shown here is derived from an EMBL/GenBank/DDBJ whole genome shotgun (WGS) entry which is preliminary data.</text>
</comment>
<dbReference type="Pfam" id="PF03960">
    <property type="entry name" value="ArsC"/>
    <property type="match status" value="1"/>
</dbReference>
<dbReference type="Proteomes" id="UP000439550">
    <property type="component" value="Unassembled WGS sequence"/>
</dbReference>
<dbReference type="CDD" id="cd03032">
    <property type="entry name" value="ArsC_Spx"/>
    <property type="match status" value="1"/>
</dbReference>
<evidence type="ECO:0000256" key="3">
    <source>
        <dbReference type="PROSITE-ProRule" id="PRU01282"/>
    </source>
</evidence>
<organism evidence="4 5">
    <name type="scientific">Lactococcus hircilactis</name>
    <dbReference type="NCBI Taxonomy" id="1494462"/>
    <lineage>
        <taxon>Bacteria</taxon>
        <taxon>Bacillati</taxon>
        <taxon>Bacillota</taxon>
        <taxon>Bacilli</taxon>
        <taxon>Lactobacillales</taxon>
        <taxon>Streptococcaceae</taxon>
        <taxon>Lactococcus</taxon>
    </lineage>
</organism>
<dbReference type="PANTHER" id="PTHR30041:SF7">
    <property type="entry name" value="GLOBAL TRANSCRIPTIONAL REGULATOR SPX"/>
    <property type="match status" value="1"/>
</dbReference>
<dbReference type="PROSITE" id="PS51353">
    <property type="entry name" value="ARSC"/>
    <property type="match status" value="1"/>
</dbReference>
<evidence type="ECO:0000256" key="1">
    <source>
        <dbReference type="ARBA" id="ARBA00023157"/>
    </source>
</evidence>
<proteinExistence type="inferred from homology"/>
<dbReference type="InterPro" id="IPR036249">
    <property type="entry name" value="Thioredoxin-like_sf"/>
</dbReference>
<dbReference type="OrthoDB" id="2242700at2"/>
<sequence length="146" mass="17304">MIKIYTVISCSSCKKAKEWMENHQLEYEEVNLLNDHMTREDFLKILSLTDDGTEEVISKRSRAYQRLNLDFESLSINELVRIFDENRTLLRRPLILDDCRLQVGYNEDDIRKFLPRDIRQVEMKAATENIKTFSQSIENNEQEAVV</sequence>
<dbReference type="InterPro" id="IPR006504">
    <property type="entry name" value="Tscrpt_reg_Spx/MgsR"/>
</dbReference>
<comment type="similarity">
    <text evidence="3">Belongs to the ArsC family.</text>
</comment>
<keyword evidence="2" id="KW-0676">Redox-active center</keyword>
<dbReference type="NCBIfam" id="TIGR01617">
    <property type="entry name" value="arsC_related"/>
    <property type="match status" value="1"/>
</dbReference>
<evidence type="ECO:0000256" key="2">
    <source>
        <dbReference type="ARBA" id="ARBA00023284"/>
    </source>
</evidence>
<dbReference type="Gene3D" id="3.40.30.10">
    <property type="entry name" value="Glutaredoxin"/>
    <property type="match status" value="1"/>
</dbReference>